<dbReference type="EMBL" id="JARJCN010000037">
    <property type="protein sequence ID" value="KAJ7084582.1"/>
    <property type="molecule type" value="Genomic_DNA"/>
</dbReference>
<dbReference type="Pfam" id="PF00172">
    <property type="entry name" value="Zn_clus"/>
    <property type="match status" value="1"/>
</dbReference>
<dbReference type="SMART" id="SM00066">
    <property type="entry name" value="GAL4"/>
    <property type="match status" value="1"/>
</dbReference>
<name>A0AAD6XKE0_9AGAR</name>
<dbReference type="CDD" id="cd00067">
    <property type="entry name" value="GAL4"/>
    <property type="match status" value="1"/>
</dbReference>
<reference evidence="2" key="1">
    <citation type="submission" date="2023-03" db="EMBL/GenBank/DDBJ databases">
        <title>Massive genome expansion in bonnet fungi (Mycena s.s.) driven by repeated elements and novel gene families across ecological guilds.</title>
        <authorList>
            <consortium name="Lawrence Berkeley National Laboratory"/>
            <person name="Harder C.B."/>
            <person name="Miyauchi S."/>
            <person name="Viragh M."/>
            <person name="Kuo A."/>
            <person name="Thoen E."/>
            <person name="Andreopoulos B."/>
            <person name="Lu D."/>
            <person name="Skrede I."/>
            <person name="Drula E."/>
            <person name="Henrissat B."/>
            <person name="Morin E."/>
            <person name="Kohler A."/>
            <person name="Barry K."/>
            <person name="LaButti K."/>
            <person name="Morin E."/>
            <person name="Salamov A."/>
            <person name="Lipzen A."/>
            <person name="Mereny Z."/>
            <person name="Hegedus B."/>
            <person name="Baldrian P."/>
            <person name="Stursova M."/>
            <person name="Weitz H."/>
            <person name="Taylor A."/>
            <person name="Grigoriev I.V."/>
            <person name="Nagy L.G."/>
            <person name="Martin F."/>
            <person name="Kauserud H."/>
        </authorList>
    </citation>
    <scope>NUCLEOTIDE SEQUENCE</scope>
    <source>
        <strain evidence="2">CBHHK173m</strain>
    </source>
</reference>
<dbReference type="AlphaFoldDB" id="A0AAD6XKE0"/>
<dbReference type="GO" id="GO:0000981">
    <property type="term" value="F:DNA-binding transcription factor activity, RNA polymerase II-specific"/>
    <property type="evidence" value="ECO:0007669"/>
    <property type="project" value="InterPro"/>
</dbReference>
<accession>A0AAD6XKE0</accession>
<evidence type="ECO:0000313" key="3">
    <source>
        <dbReference type="Proteomes" id="UP001222325"/>
    </source>
</evidence>
<organism evidence="2 3">
    <name type="scientific">Mycena belliarum</name>
    <dbReference type="NCBI Taxonomy" id="1033014"/>
    <lineage>
        <taxon>Eukaryota</taxon>
        <taxon>Fungi</taxon>
        <taxon>Dikarya</taxon>
        <taxon>Basidiomycota</taxon>
        <taxon>Agaricomycotina</taxon>
        <taxon>Agaricomycetes</taxon>
        <taxon>Agaricomycetidae</taxon>
        <taxon>Agaricales</taxon>
        <taxon>Marasmiineae</taxon>
        <taxon>Mycenaceae</taxon>
        <taxon>Mycena</taxon>
    </lineage>
</organism>
<dbReference type="GO" id="GO:0008270">
    <property type="term" value="F:zinc ion binding"/>
    <property type="evidence" value="ECO:0007669"/>
    <property type="project" value="InterPro"/>
</dbReference>
<dbReference type="PROSITE" id="PS50048">
    <property type="entry name" value="ZN2_CY6_FUNGAL_2"/>
    <property type="match status" value="1"/>
</dbReference>
<dbReference type="Proteomes" id="UP001222325">
    <property type="component" value="Unassembled WGS sequence"/>
</dbReference>
<keyword evidence="3" id="KW-1185">Reference proteome</keyword>
<evidence type="ECO:0000313" key="2">
    <source>
        <dbReference type="EMBL" id="KAJ7084582.1"/>
    </source>
</evidence>
<gene>
    <name evidence="2" type="ORF">B0H15DRAFT_386469</name>
</gene>
<sequence>MPRETSFTVRRRTYVACTHCRRRKIKCITDDLRLRKPCERCGRKGLQCRYLAVAEEQIPPCPRAPGRNPIYGEASTLGGPLSSRSNTHNDPSRHNLVHPWPISQPSTDRGCNLSSCLQYPSPAPRYSSTEAALNYHPGSAAGYHVDYNQIFPDSGLNNVAPNTYDRRCICPPGPCYCGGTR</sequence>
<dbReference type="SUPFAM" id="SSF57701">
    <property type="entry name" value="Zn2/Cys6 DNA-binding domain"/>
    <property type="match status" value="1"/>
</dbReference>
<dbReference type="InterPro" id="IPR001138">
    <property type="entry name" value="Zn2Cys6_DnaBD"/>
</dbReference>
<dbReference type="PROSITE" id="PS00463">
    <property type="entry name" value="ZN2_CY6_FUNGAL_1"/>
    <property type="match status" value="1"/>
</dbReference>
<comment type="caution">
    <text evidence="2">The sequence shown here is derived from an EMBL/GenBank/DDBJ whole genome shotgun (WGS) entry which is preliminary data.</text>
</comment>
<protein>
    <recommendedName>
        <fullName evidence="1">Zn(2)-C6 fungal-type domain-containing protein</fullName>
    </recommendedName>
</protein>
<feature type="domain" description="Zn(2)-C6 fungal-type" evidence="1">
    <location>
        <begin position="16"/>
        <end position="50"/>
    </location>
</feature>
<proteinExistence type="predicted"/>
<dbReference type="Gene3D" id="4.10.240.10">
    <property type="entry name" value="Zn(2)-C6 fungal-type DNA-binding domain"/>
    <property type="match status" value="1"/>
</dbReference>
<evidence type="ECO:0000259" key="1">
    <source>
        <dbReference type="PROSITE" id="PS50048"/>
    </source>
</evidence>
<dbReference type="InterPro" id="IPR036864">
    <property type="entry name" value="Zn2-C6_fun-type_DNA-bd_sf"/>
</dbReference>